<evidence type="ECO:0000313" key="2">
    <source>
        <dbReference type="EMBL" id="CAH9419505.1"/>
    </source>
</evidence>
<organism evidence="2 3">
    <name type="scientific">Streptomyces globisporus</name>
    <dbReference type="NCBI Taxonomy" id="1908"/>
    <lineage>
        <taxon>Bacteria</taxon>
        <taxon>Bacillati</taxon>
        <taxon>Actinomycetota</taxon>
        <taxon>Actinomycetes</taxon>
        <taxon>Kitasatosporales</taxon>
        <taxon>Streptomycetaceae</taxon>
        <taxon>Streptomyces</taxon>
    </lineage>
</organism>
<protein>
    <submittedName>
        <fullName evidence="2">Uncharacterized protein</fullName>
    </submittedName>
</protein>
<reference evidence="2" key="1">
    <citation type="submission" date="2022-03" db="EMBL/GenBank/DDBJ databases">
        <authorList>
            <person name="Leyn A S."/>
        </authorList>
    </citation>
    <scope>NUCLEOTIDE SEQUENCE</scope>
    <source>
        <strain evidence="2">Streptomyces globisporus 4-3</strain>
    </source>
</reference>
<dbReference type="EMBL" id="CAKXYP010000025">
    <property type="protein sequence ID" value="CAH9419505.1"/>
    <property type="molecule type" value="Genomic_DNA"/>
</dbReference>
<sequence>MFNRRKPPKATPPPRPEPQTDPNRYTLRYADNPDDVGRWLAQHGYRCLTPGALRGEAGVLYARPGLPAEIAIIGDTLVYDGHIVIVEPKTTPT</sequence>
<comment type="caution">
    <text evidence="2">The sequence shown here is derived from an EMBL/GenBank/DDBJ whole genome shotgun (WGS) entry which is preliminary data.</text>
</comment>
<keyword evidence="3" id="KW-1185">Reference proteome</keyword>
<feature type="compositionally biased region" description="Pro residues" evidence="1">
    <location>
        <begin position="9"/>
        <end position="19"/>
    </location>
</feature>
<name>A0ABN8V9K4_STRGL</name>
<feature type="region of interest" description="Disordered" evidence="1">
    <location>
        <begin position="1"/>
        <end position="28"/>
    </location>
</feature>
<dbReference type="RefSeq" id="WP_318575478.1">
    <property type="nucleotide sequence ID" value="NZ_CAKXYP010000025.1"/>
</dbReference>
<evidence type="ECO:0000256" key="1">
    <source>
        <dbReference type="SAM" id="MobiDB-lite"/>
    </source>
</evidence>
<proteinExistence type="predicted"/>
<accession>A0ABN8V9K4</accession>
<evidence type="ECO:0000313" key="3">
    <source>
        <dbReference type="Proteomes" id="UP001154015"/>
    </source>
</evidence>
<dbReference type="Proteomes" id="UP001154015">
    <property type="component" value="Unassembled WGS sequence"/>
</dbReference>
<gene>
    <name evidence="2" type="ORF">SGL43_06560</name>
</gene>